<dbReference type="KEGG" id="vg:40074399"/>
<dbReference type="Proteomes" id="UP000222831">
    <property type="component" value="Segment"/>
</dbReference>
<proteinExistence type="predicted"/>
<protein>
    <submittedName>
        <fullName evidence="1">Uncharacterized protein</fullName>
    </submittedName>
</protein>
<dbReference type="EMBL" id="AP017924">
    <property type="protein sequence ID" value="BAW18978.1"/>
    <property type="molecule type" value="Genomic_DNA"/>
</dbReference>
<organism evidence="1 2">
    <name type="scientific">Ralstonia phage RP12</name>
    <dbReference type="NCBI Taxonomy" id="1923889"/>
    <lineage>
        <taxon>Viruses</taxon>
        <taxon>Duplodnaviria</taxon>
        <taxon>Heunggongvirae</taxon>
        <taxon>Uroviricota</taxon>
        <taxon>Caudoviricetes</taxon>
        <taxon>Chimalliviridae</taxon>
        <taxon>Ripduovirus</taxon>
        <taxon>Ripduovirus RP12</taxon>
    </lineage>
</organism>
<accession>A0A1L7N0J2</accession>
<keyword evidence="2" id="KW-1185">Reference proteome</keyword>
<dbReference type="GeneID" id="40074399"/>
<name>A0A1L7N0J2_9CAUD</name>
<reference evidence="1 2" key="1">
    <citation type="submission" date="2016-12" db="EMBL/GenBank/DDBJ databases">
        <title>Characterization of two jumbo phages RP12 and RP31 infecting the phytopathogen Ralstonia solanacearum.</title>
        <authorList>
            <person name="Kawasaki T."/>
            <person name="Yoshikawa G."/>
            <person name="Ogata H."/>
            <person name="Yamada T."/>
        </authorList>
    </citation>
    <scope>NUCLEOTIDE SEQUENCE [LARGE SCALE GENOMIC DNA]</scope>
    <source>
        <strain evidence="1 2">RP12</strain>
    </source>
</reference>
<dbReference type="RefSeq" id="YP_009598697.1">
    <property type="nucleotide sequence ID" value="NC_041911.1"/>
</dbReference>
<evidence type="ECO:0000313" key="2">
    <source>
        <dbReference type="Proteomes" id="UP000222831"/>
    </source>
</evidence>
<sequence length="148" mass="17352">MTFKEVCHTLRDKGFYLIVHFIVLHHLRKEFGDYDVISDRFYILPVGNDFLHIAVIECDTGRGEPEIQVRYTCAGDDLLYGLRVKFNSGGSPDPKTDLDVIDSLIANGNLREQPRYIRKRFRHGRFQAKFRALLVYLKDQWRVFFPKG</sequence>
<evidence type="ECO:0000313" key="1">
    <source>
        <dbReference type="EMBL" id="BAW18978.1"/>
    </source>
</evidence>